<comment type="caution">
    <text evidence="1">The sequence shown here is derived from an EMBL/GenBank/DDBJ whole genome shotgun (WGS) entry which is preliminary data.</text>
</comment>
<evidence type="ECO:0000313" key="1">
    <source>
        <dbReference type="EMBL" id="KAI0031381.1"/>
    </source>
</evidence>
<evidence type="ECO:0000313" key="2">
    <source>
        <dbReference type="Proteomes" id="UP000814128"/>
    </source>
</evidence>
<dbReference type="Proteomes" id="UP000814128">
    <property type="component" value="Unassembled WGS sequence"/>
</dbReference>
<gene>
    <name evidence="1" type="ORF">K488DRAFT_71449</name>
</gene>
<reference evidence="1" key="2">
    <citation type="journal article" date="2022" name="New Phytol.">
        <title>Evolutionary transition to the ectomycorrhizal habit in the genomes of a hyperdiverse lineage of mushroom-forming fungi.</title>
        <authorList>
            <person name="Looney B."/>
            <person name="Miyauchi S."/>
            <person name="Morin E."/>
            <person name="Drula E."/>
            <person name="Courty P.E."/>
            <person name="Kohler A."/>
            <person name="Kuo A."/>
            <person name="LaButti K."/>
            <person name="Pangilinan J."/>
            <person name="Lipzen A."/>
            <person name="Riley R."/>
            <person name="Andreopoulos W."/>
            <person name="He G."/>
            <person name="Johnson J."/>
            <person name="Nolan M."/>
            <person name="Tritt A."/>
            <person name="Barry K.W."/>
            <person name="Grigoriev I.V."/>
            <person name="Nagy L.G."/>
            <person name="Hibbett D."/>
            <person name="Henrissat B."/>
            <person name="Matheny P.B."/>
            <person name="Labbe J."/>
            <person name="Martin F.M."/>
        </authorList>
    </citation>
    <scope>NUCLEOTIDE SEQUENCE</scope>
    <source>
        <strain evidence="1">EC-137</strain>
    </source>
</reference>
<protein>
    <submittedName>
        <fullName evidence="1">Uncharacterized protein</fullName>
    </submittedName>
</protein>
<proteinExistence type="predicted"/>
<accession>A0ACB8QIH3</accession>
<sequence>MPQKWKDALKAAEGAGKIPSIPVSRQTSNGATPTYDGHDPGAQPVCSASYQCRLPGQLWDAPDGVIGISFDDGPLSPSANLNAFLHDNGIPSTHFYIGTSILQDSGNFKYAFETLKADIAVHTWTHPYMTTLSNEQVVAELGWTMQLIYDSTGGKVAKYWRPPYGDTDARVDAIAHEVFGLTAVIWNHDTDDWQLTTGGTTQEQINSHFDEWLSGSKSPGLICLEHELSDQSVQAFKNNYHKFAEKGWTVQSVARLSGGQPYQSHHADLFQK</sequence>
<name>A0ACB8QIH3_9AGAM</name>
<organism evidence="1 2">
    <name type="scientific">Vararia minispora EC-137</name>
    <dbReference type="NCBI Taxonomy" id="1314806"/>
    <lineage>
        <taxon>Eukaryota</taxon>
        <taxon>Fungi</taxon>
        <taxon>Dikarya</taxon>
        <taxon>Basidiomycota</taxon>
        <taxon>Agaricomycotina</taxon>
        <taxon>Agaricomycetes</taxon>
        <taxon>Russulales</taxon>
        <taxon>Lachnocladiaceae</taxon>
        <taxon>Vararia</taxon>
    </lineage>
</organism>
<dbReference type="EMBL" id="MU273582">
    <property type="protein sequence ID" value="KAI0031381.1"/>
    <property type="molecule type" value="Genomic_DNA"/>
</dbReference>
<reference evidence="1" key="1">
    <citation type="submission" date="2021-02" db="EMBL/GenBank/DDBJ databases">
        <authorList>
            <consortium name="DOE Joint Genome Institute"/>
            <person name="Ahrendt S."/>
            <person name="Looney B.P."/>
            <person name="Miyauchi S."/>
            <person name="Morin E."/>
            <person name="Drula E."/>
            <person name="Courty P.E."/>
            <person name="Chicoki N."/>
            <person name="Fauchery L."/>
            <person name="Kohler A."/>
            <person name="Kuo A."/>
            <person name="Labutti K."/>
            <person name="Pangilinan J."/>
            <person name="Lipzen A."/>
            <person name="Riley R."/>
            <person name="Andreopoulos W."/>
            <person name="He G."/>
            <person name="Johnson J."/>
            <person name="Barry K.W."/>
            <person name="Grigoriev I.V."/>
            <person name="Nagy L."/>
            <person name="Hibbett D."/>
            <person name="Henrissat B."/>
            <person name="Matheny P.B."/>
            <person name="Labbe J."/>
            <person name="Martin F."/>
        </authorList>
    </citation>
    <scope>NUCLEOTIDE SEQUENCE</scope>
    <source>
        <strain evidence="1">EC-137</strain>
    </source>
</reference>
<keyword evidence="2" id="KW-1185">Reference proteome</keyword>